<dbReference type="InterPro" id="IPR016787">
    <property type="entry name" value="UCP021328"/>
</dbReference>
<dbReference type="Pfam" id="PF11208">
    <property type="entry name" value="DUF2992"/>
    <property type="match status" value="1"/>
</dbReference>
<keyword evidence="3" id="KW-1185">Reference proteome</keyword>
<dbReference type="Proteomes" id="UP000638313">
    <property type="component" value="Unassembled WGS sequence"/>
</dbReference>
<gene>
    <name evidence="2" type="ORF">GCM10010218_34140</name>
</gene>
<evidence type="ECO:0008006" key="4">
    <source>
        <dbReference type="Google" id="ProtNLM"/>
    </source>
</evidence>
<evidence type="ECO:0000313" key="2">
    <source>
        <dbReference type="EMBL" id="GHF49863.1"/>
    </source>
</evidence>
<comment type="caution">
    <text evidence="2">The sequence shown here is derived from an EMBL/GenBank/DDBJ whole genome shotgun (WGS) entry which is preliminary data.</text>
</comment>
<reference evidence="2" key="2">
    <citation type="submission" date="2020-09" db="EMBL/GenBank/DDBJ databases">
        <authorList>
            <person name="Sun Q."/>
            <person name="Ohkuma M."/>
        </authorList>
    </citation>
    <scope>NUCLEOTIDE SEQUENCE</scope>
    <source>
        <strain evidence="2">JCM 4059</strain>
    </source>
</reference>
<sequence length="141" mass="15526">MPSTFSVFFDDPFWVGVLEVHDGDGVRAARHVFGGEPTGPELEEFVRRDFGPLLDTALAAPVVTADRVPRPRRGNAKRAARAAAREQAGRPVTTAAQDALREAFERTTSENRAAAKRRQAAEAEQRRALARAKARARHRGR</sequence>
<evidence type="ECO:0000313" key="3">
    <source>
        <dbReference type="Proteomes" id="UP000638313"/>
    </source>
</evidence>
<feature type="compositionally biased region" description="Basic and acidic residues" evidence="1">
    <location>
        <begin position="99"/>
        <end position="109"/>
    </location>
</feature>
<organism evidence="2 3">
    <name type="scientific">Streptomyces mashuensis</name>
    <dbReference type="NCBI Taxonomy" id="33904"/>
    <lineage>
        <taxon>Bacteria</taxon>
        <taxon>Bacillati</taxon>
        <taxon>Actinomycetota</taxon>
        <taxon>Actinomycetes</taxon>
        <taxon>Kitasatosporales</taxon>
        <taxon>Streptomycetaceae</taxon>
        <taxon>Streptomyces</taxon>
    </lineage>
</organism>
<protein>
    <recommendedName>
        <fullName evidence="4">DUF2992 family protein</fullName>
    </recommendedName>
</protein>
<feature type="compositionally biased region" description="Basic residues" evidence="1">
    <location>
        <begin position="70"/>
        <end position="80"/>
    </location>
</feature>
<name>A0A919B457_9ACTN</name>
<dbReference type="AlphaFoldDB" id="A0A919B457"/>
<feature type="region of interest" description="Disordered" evidence="1">
    <location>
        <begin position="66"/>
        <end position="141"/>
    </location>
</feature>
<dbReference type="RefSeq" id="WP_190130453.1">
    <property type="nucleotide sequence ID" value="NZ_BNBD01000006.1"/>
</dbReference>
<feature type="compositionally biased region" description="Basic residues" evidence="1">
    <location>
        <begin position="128"/>
        <end position="141"/>
    </location>
</feature>
<dbReference type="EMBL" id="BNBD01000006">
    <property type="protein sequence ID" value="GHF49863.1"/>
    <property type="molecule type" value="Genomic_DNA"/>
</dbReference>
<accession>A0A919B457</accession>
<proteinExistence type="predicted"/>
<evidence type="ECO:0000256" key="1">
    <source>
        <dbReference type="SAM" id="MobiDB-lite"/>
    </source>
</evidence>
<dbReference type="PIRSF" id="PIRSF021328">
    <property type="entry name" value="UCP021328"/>
    <property type="match status" value="1"/>
</dbReference>
<reference evidence="2" key="1">
    <citation type="journal article" date="2014" name="Int. J. Syst. Evol. Microbiol.">
        <title>Complete genome sequence of Corynebacterium casei LMG S-19264T (=DSM 44701T), isolated from a smear-ripened cheese.</title>
        <authorList>
            <consortium name="US DOE Joint Genome Institute (JGI-PGF)"/>
            <person name="Walter F."/>
            <person name="Albersmeier A."/>
            <person name="Kalinowski J."/>
            <person name="Ruckert C."/>
        </authorList>
    </citation>
    <scope>NUCLEOTIDE SEQUENCE</scope>
    <source>
        <strain evidence="2">JCM 4059</strain>
    </source>
</reference>